<evidence type="ECO:0000313" key="2">
    <source>
        <dbReference type="Proteomes" id="UP000245250"/>
    </source>
</evidence>
<keyword evidence="2" id="KW-1185">Reference proteome</keyword>
<name>A0A2S1YHI9_9FLAO</name>
<dbReference type="KEGG" id="fcr:HYN56_04515"/>
<accession>A0A2S1YHI9</accession>
<dbReference type="RefSeq" id="WP_109191088.1">
    <property type="nucleotide sequence ID" value="NZ_CP029255.1"/>
</dbReference>
<reference evidence="1 2" key="1">
    <citation type="submission" date="2018-05" db="EMBL/GenBank/DDBJ databases">
        <title>Genome sequencing of Flavobacterium sp. HYN0056.</title>
        <authorList>
            <person name="Yi H."/>
            <person name="Baek C."/>
        </authorList>
    </citation>
    <scope>NUCLEOTIDE SEQUENCE [LARGE SCALE GENOMIC DNA]</scope>
    <source>
        <strain evidence="1 2">HYN0056</strain>
    </source>
</reference>
<proteinExistence type="predicted"/>
<organism evidence="1 2">
    <name type="scientific">Flavobacterium crocinum</name>
    <dbReference type="NCBI Taxonomy" id="2183896"/>
    <lineage>
        <taxon>Bacteria</taxon>
        <taxon>Pseudomonadati</taxon>
        <taxon>Bacteroidota</taxon>
        <taxon>Flavobacteriia</taxon>
        <taxon>Flavobacteriales</taxon>
        <taxon>Flavobacteriaceae</taxon>
        <taxon>Flavobacterium</taxon>
    </lineage>
</organism>
<dbReference type="Proteomes" id="UP000245250">
    <property type="component" value="Chromosome"/>
</dbReference>
<dbReference type="OrthoDB" id="2987733at2"/>
<protein>
    <submittedName>
        <fullName evidence="1">Uncharacterized protein</fullName>
    </submittedName>
</protein>
<gene>
    <name evidence="1" type="ORF">HYN56_04515</name>
</gene>
<dbReference type="EMBL" id="CP029255">
    <property type="protein sequence ID" value="AWK03523.1"/>
    <property type="molecule type" value="Genomic_DNA"/>
</dbReference>
<sequence length="193" mass="22372">MKDDFFKPLNVNLIGEIRHHYDEKSVMPAHELVIRPLLENSIDTFVYRGTKEEFFLYGKMQAPIKLEEIEVLIKDKGKFKFDKTKECILGNEYLWNACTRKRGSIVFILKEGQVDFAKIFKHTYRPSLTETPNSGNTPSATKKCREASAQGFIAICLPANNGIEWMTIYAQGHTFENIMKQAEDNCQEKDYYK</sequence>
<dbReference type="AlphaFoldDB" id="A0A2S1YHI9"/>
<evidence type="ECO:0000313" key="1">
    <source>
        <dbReference type="EMBL" id="AWK03523.1"/>
    </source>
</evidence>